<gene>
    <name evidence="2" type="ORF">ENR23_14385</name>
</gene>
<feature type="domain" description="ABM" evidence="1">
    <location>
        <begin position="23"/>
        <end position="117"/>
    </location>
</feature>
<accession>A0A832I445</accession>
<proteinExistence type="predicted"/>
<evidence type="ECO:0000313" key="2">
    <source>
        <dbReference type="EMBL" id="HGZ44567.1"/>
    </source>
</evidence>
<sequence>MCPTRRACCARSSTSCSTETPVLVLIWEYRVRPERTEEFAGFYGPDGPWTAFFREAPGFVSSTLWRDVDTPGRYLVADRWTSAALYEDFKQREAEAYRRLSERGQRLYERESALGRFDSVD</sequence>
<reference evidence="2" key="1">
    <citation type="journal article" date="2020" name="mSystems">
        <title>Genome- and Community-Level Interaction Insights into Carbon Utilization and Element Cycling Functions of Hydrothermarchaeota in Hydrothermal Sediment.</title>
        <authorList>
            <person name="Zhou Z."/>
            <person name="Liu Y."/>
            <person name="Xu W."/>
            <person name="Pan J."/>
            <person name="Luo Z.H."/>
            <person name="Li M."/>
        </authorList>
    </citation>
    <scope>NUCLEOTIDE SEQUENCE [LARGE SCALE GENOMIC DNA]</scope>
    <source>
        <strain evidence="2">SpSt-381</strain>
    </source>
</reference>
<dbReference type="SUPFAM" id="SSF54909">
    <property type="entry name" value="Dimeric alpha+beta barrel"/>
    <property type="match status" value="1"/>
</dbReference>
<dbReference type="PROSITE" id="PS51725">
    <property type="entry name" value="ABM"/>
    <property type="match status" value="1"/>
</dbReference>
<name>A0A832I445_UNCEI</name>
<dbReference type="InterPro" id="IPR011008">
    <property type="entry name" value="Dimeric_a/b-barrel"/>
</dbReference>
<evidence type="ECO:0000259" key="1">
    <source>
        <dbReference type="PROSITE" id="PS51725"/>
    </source>
</evidence>
<dbReference type="Pfam" id="PF03992">
    <property type="entry name" value="ABM"/>
    <property type="match status" value="1"/>
</dbReference>
<dbReference type="Gene3D" id="3.30.70.100">
    <property type="match status" value="1"/>
</dbReference>
<organism evidence="2">
    <name type="scientific">Eiseniibacteriota bacterium</name>
    <dbReference type="NCBI Taxonomy" id="2212470"/>
    <lineage>
        <taxon>Bacteria</taxon>
        <taxon>Candidatus Eiseniibacteriota</taxon>
    </lineage>
</organism>
<dbReference type="EMBL" id="DSQF01000030">
    <property type="protein sequence ID" value="HGZ44567.1"/>
    <property type="molecule type" value="Genomic_DNA"/>
</dbReference>
<comment type="caution">
    <text evidence="2">The sequence shown here is derived from an EMBL/GenBank/DDBJ whole genome shotgun (WGS) entry which is preliminary data.</text>
</comment>
<protein>
    <recommendedName>
        <fullName evidence="1">ABM domain-containing protein</fullName>
    </recommendedName>
</protein>
<dbReference type="InterPro" id="IPR007138">
    <property type="entry name" value="ABM_dom"/>
</dbReference>
<dbReference type="AlphaFoldDB" id="A0A832I445"/>